<dbReference type="InterPro" id="IPR004839">
    <property type="entry name" value="Aminotransferase_I/II_large"/>
</dbReference>
<proteinExistence type="inferred from homology"/>
<keyword evidence="4 6" id="KW-0808">Transferase</keyword>
<dbReference type="EMBL" id="JBBJUP010000018">
    <property type="protein sequence ID" value="MEJ8281321.1"/>
    <property type="molecule type" value="Genomic_DNA"/>
</dbReference>
<keyword evidence="9" id="KW-1185">Reference proteome</keyword>
<evidence type="ECO:0000313" key="9">
    <source>
        <dbReference type="Proteomes" id="UP001364211"/>
    </source>
</evidence>
<dbReference type="InterPro" id="IPR015421">
    <property type="entry name" value="PyrdxlP-dep_Trfase_major"/>
</dbReference>
<sequence>MRLDPTTAAGSDSPIGAALALAGERDPARDATHPLLDMSQAAPPYPPAPEIVERVVEVARDPAAIGYSPVPGIPALRRAIADELVRDHARAGAVDLTPDDVVVTAGCNQAFAVVADALAGPGDEVISPLPYYFNHDMWLRMRGVTPVYLEPDAGLVPRAADAEALVTPRTRAIVLVTPGNPSGLTVPPEEIVAFAELARRHDLALVVDETYRSFRDDAGAPSHPLFSDPDWRSTVVALHSYSKDLAIPGHRVGSLVAGPELRRQVLKLLDCIAICAPRTGQEGAVAGLTRAGAWRAGRVADIARRRALVGTALDGAPGGFEVVSLGGFFAWVRHPFPERPTLDVVRTLLLDHDVLTIPGTAFLPDDRQMLRMSVGRIDDDGAALLRRRLVAAGAGR</sequence>
<evidence type="ECO:0000256" key="2">
    <source>
        <dbReference type="ARBA" id="ARBA00007441"/>
    </source>
</evidence>
<reference evidence="8 9" key="1">
    <citation type="submission" date="2024-03" db="EMBL/GenBank/DDBJ databases">
        <title>Draft genome sequence of Pseudonocardia sp. DW16-2.</title>
        <authorList>
            <person name="Duangmal K."/>
        </authorList>
    </citation>
    <scope>NUCLEOTIDE SEQUENCE [LARGE SCALE GENOMIC DNA]</scope>
    <source>
        <strain evidence="8 9">DW16-2</strain>
    </source>
</reference>
<evidence type="ECO:0000256" key="6">
    <source>
        <dbReference type="RuleBase" id="RU000481"/>
    </source>
</evidence>
<dbReference type="Gene3D" id="3.40.640.10">
    <property type="entry name" value="Type I PLP-dependent aspartate aminotransferase-like (Major domain)"/>
    <property type="match status" value="1"/>
</dbReference>
<evidence type="ECO:0000256" key="1">
    <source>
        <dbReference type="ARBA" id="ARBA00001933"/>
    </source>
</evidence>
<gene>
    <name evidence="8" type="ORF">WJX68_20455</name>
</gene>
<organism evidence="8 9">
    <name type="scientific">Pseudonocardia spirodelae</name>
    <dbReference type="NCBI Taxonomy" id="3133431"/>
    <lineage>
        <taxon>Bacteria</taxon>
        <taxon>Bacillati</taxon>
        <taxon>Actinomycetota</taxon>
        <taxon>Actinomycetes</taxon>
        <taxon>Pseudonocardiales</taxon>
        <taxon>Pseudonocardiaceae</taxon>
        <taxon>Pseudonocardia</taxon>
    </lineage>
</organism>
<dbReference type="PROSITE" id="PS00105">
    <property type="entry name" value="AA_TRANSFER_CLASS_1"/>
    <property type="match status" value="1"/>
</dbReference>
<dbReference type="InterPro" id="IPR050596">
    <property type="entry name" value="AspAT/PAT-like"/>
</dbReference>
<feature type="domain" description="Aminotransferase class I/classII large" evidence="7">
    <location>
        <begin position="35"/>
        <end position="375"/>
    </location>
</feature>
<dbReference type="RefSeq" id="WP_340293448.1">
    <property type="nucleotide sequence ID" value="NZ_JBBJUP010000018.1"/>
</dbReference>
<keyword evidence="5" id="KW-0663">Pyridoxal phosphate</keyword>
<dbReference type="InterPro" id="IPR004838">
    <property type="entry name" value="NHTrfase_class1_PyrdxlP-BS"/>
</dbReference>
<dbReference type="PRINTS" id="PR00753">
    <property type="entry name" value="ACCSYNTHASE"/>
</dbReference>
<evidence type="ECO:0000256" key="5">
    <source>
        <dbReference type="ARBA" id="ARBA00022898"/>
    </source>
</evidence>
<name>A0ABU8TBI3_9PSEU</name>
<evidence type="ECO:0000256" key="4">
    <source>
        <dbReference type="ARBA" id="ARBA00022679"/>
    </source>
</evidence>
<keyword evidence="3 6" id="KW-0032">Aminotransferase</keyword>
<dbReference type="EC" id="2.6.1.-" evidence="6"/>
<comment type="cofactor">
    <cofactor evidence="1 6">
        <name>pyridoxal 5'-phosphate</name>
        <dbReference type="ChEBI" id="CHEBI:597326"/>
    </cofactor>
</comment>
<comment type="caution">
    <text evidence="8">The sequence shown here is derived from an EMBL/GenBank/DDBJ whole genome shotgun (WGS) entry which is preliminary data.</text>
</comment>
<accession>A0ABU8TBI3</accession>
<dbReference type="PANTHER" id="PTHR46383:SF1">
    <property type="entry name" value="ASPARTATE AMINOTRANSFERASE"/>
    <property type="match status" value="1"/>
</dbReference>
<protein>
    <recommendedName>
        <fullName evidence="6">Aminotransferase</fullName>
        <ecNumber evidence="6">2.6.1.-</ecNumber>
    </recommendedName>
</protein>
<dbReference type="NCBIfam" id="NF005732">
    <property type="entry name" value="PRK07550.1"/>
    <property type="match status" value="1"/>
</dbReference>
<dbReference type="InterPro" id="IPR015424">
    <property type="entry name" value="PyrdxlP-dep_Trfase"/>
</dbReference>
<dbReference type="Proteomes" id="UP001364211">
    <property type="component" value="Unassembled WGS sequence"/>
</dbReference>
<dbReference type="SUPFAM" id="SSF53383">
    <property type="entry name" value="PLP-dependent transferases"/>
    <property type="match status" value="1"/>
</dbReference>
<dbReference type="PANTHER" id="PTHR46383">
    <property type="entry name" value="ASPARTATE AMINOTRANSFERASE"/>
    <property type="match status" value="1"/>
</dbReference>
<dbReference type="GO" id="GO:0008483">
    <property type="term" value="F:transaminase activity"/>
    <property type="evidence" value="ECO:0007669"/>
    <property type="project" value="UniProtKB-KW"/>
</dbReference>
<dbReference type="CDD" id="cd00609">
    <property type="entry name" value="AAT_like"/>
    <property type="match status" value="1"/>
</dbReference>
<dbReference type="Pfam" id="PF00155">
    <property type="entry name" value="Aminotran_1_2"/>
    <property type="match status" value="1"/>
</dbReference>
<evidence type="ECO:0000259" key="7">
    <source>
        <dbReference type="Pfam" id="PF00155"/>
    </source>
</evidence>
<evidence type="ECO:0000256" key="3">
    <source>
        <dbReference type="ARBA" id="ARBA00022576"/>
    </source>
</evidence>
<evidence type="ECO:0000313" key="8">
    <source>
        <dbReference type="EMBL" id="MEJ8281321.1"/>
    </source>
</evidence>
<comment type="similarity">
    <text evidence="2 6">Belongs to the class-I pyridoxal-phosphate-dependent aminotransferase family.</text>
</comment>